<feature type="region of interest" description="Disordered" evidence="1">
    <location>
        <begin position="1"/>
        <end position="26"/>
    </location>
</feature>
<feature type="transmembrane region" description="Helical" evidence="2">
    <location>
        <begin position="115"/>
        <end position="138"/>
    </location>
</feature>
<feature type="transmembrane region" description="Helical" evidence="2">
    <location>
        <begin position="169"/>
        <end position="189"/>
    </location>
</feature>
<feature type="transmembrane region" description="Helical" evidence="2">
    <location>
        <begin position="35"/>
        <end position="54"/>
    </location>
</feature>
<name>A0A4Y3R6S1_STRCI</name>
<gene>
    <name evidence="3" type="ORF">SCA03_50080</name>
</gene>
<dbReference type="InterPro" id="IPR013901">
    <property type="entry name" value="Anthrone_oxy"/>
</dbReference>
<keyword evidence="2" id="KW-0812">Transmembrane</keyword>
<keyword evidence="4" id="KW-1185">Reference proteome</keyword>
<accession>A0A4Y3R6S1</accession>
<feature type="transmembrane region" description="Helical" evidence="2">
    <location>
        <begin position="84"/>
        <end position="103"/>
    </location>
</feature>
<comment type="caution">
    <text evidence="3">The sequence shown here is derived from an EMBL/GenBank/DDBJ whole genome shotgun (WGS) entry which is preliminary data.</text>
</comment>
<dbReference type="EMBL" id="BJMM01000031">
    <property type="protein sequence ID" value="GEB52457.1"/>
    <property type="molecule type" value="Genomic_DNA"/>
</dbReference>
<protein>
    <recommendedName>
        <fullName evidence="5">DUF1772 domain-containing protein</fullName>
    </recommendedName>
</protein>
<evidence type="ECO:0000313" key="3">
    <source>
        <dbReference type="EMBL" id="GEB52457.1"/>
    </source>
</evidence>
<dbReference type="AlphaFoldDB" id="A0A4Y3R6S1"/>
<organism evidence="3 4">
    <name type="scientific">Streptomyces cacaoi</name>
    <dbReference type="NCBI Taxonomy" id="1898"/>
    <lineage>
        <taxon>Bacteria</taxon>
        <taxon>Bacillati</taxon>
        <taxon>Actinomycetota</taxon>
        <taxon>Actinomycetes</taxon>
        <taxon>Kitasatosporales</taxon>
        <taxon>Streptomycetaceae</taxon>
        <taxon>Streptomyces</taxon>
    </lineage>
</organism>
<dbReference type="Pfam" id="PF08592">
    <property type="entry name" value="Anthrone_oxy"/>
    <property type="match status" value="1"/>
</dbReference>
<dbReference type="Proteomes" id="UP000319210">
    <property type="component" value="Unassembled WGS sequence"/>
</dbReference>
<reference evidence="3 4" key="1">
    <citation type="submission" date="2019-06" db="EMBL/GenBank/DDBJ databases">
        <title>Whole genome shotgun sequence of Streptomyces cacaoi subsp. cacaoi NBRC 12748.</title>
        <authorList>
            <person name="Hosoyama A."/>
            <person name="Uohara A."/>
            <person name="Ohji S."/>
            <person name="Ichikawa N."/>
        </authorList>
    </citation>
    <scope>NUCLEOTIDE SEQUENCE [LARGE SCALE GENOMIC DNA]</scope>
    <source>
        <strain evidence="3 4">NBRC 12748</strain>
    </source>
</reference>
<evidence type="ECO:0000256" key="1">
    <source>
        <dbReference type="SAM" id="MobiDB-lite"/>
    </source>
</evidence>
<keyword evidence="2" id="KW-0472">Membrane</keyword>
<evidence type="ECO:0008006" key="5">
    <source>
        <dbReference type="Google" id="ProtNLM"/>
    </source>
</evidence>
<dbReference type="RefSeq" id="WP_086816026.1">
    <property type="nucleotide sequence ID" value="NZ_BJMM01000031.1"/>
</dbReference>
<keyword evidence="2" id="KW-1133">Transmembrane helix</keyword>
<evidence type="ECO:0000313" key="4">
    <source>
        <dbReference type="Proteomes" id="UP000319210"/>
    </source>
</evidence>
<proteinExistence type="predicted"/>
<dbReference type="OrthoDB" id="428263at2"/>
<feature type="compositionally biased region" description="Polar residues" evidence="1">
    <location>
        <begin position="1"/>
        <end position="12"/>
    </location>
</feature>
<sequence>MTYGSYGSSPTGVTGPAPGAHSPTPAPRPGGPAGVLLLLGVLALGLLAGLFFTFDLSIMPGLKRLDDVAYLTAMRDFNDLIDNSGPFGLLFCAAFAVLAWGAVSEYRRGRRNVAAWAAAAAVLYVLVLGITFTVNIPLNTELADLGDPSKAKDLSLVHDFQGTWETANIIRTVLTTAALACVAHSLRLYGRWSRTA</sequence>
<evidence type="ECO:0000256" key="2">
    <source>
        <dbReference type="SAM" id="Phobius"/>
    </source>
</evidence>